<evidence type="ECO:0000259" key="1">
    <source>
        <dbReference type="PROSITE" id="PS51464"/>
    </source>
</evidence>
<evidence type="ECO:0000313" key="3">
    <source>
        <dbReference type="Proteomes" id="UP001204798"/>
    </source>
</evidence>
<keyword evidence="2" id="KW-0413">Isomerase</keyword>
<dbReference type="Proteomes" id="UP001204798">
    <property type="component" value="Unassembled WGS sequence"/>
</dbReference>
<sequence>MKFVDRLSQSIAAIQACQECAEDVERLAETLVNCLKSGNKVVAFGNGGSAAEALHFVAELTGRFKRERKGLPAIALNADMAALTAIGNDYGFERVFERQVEALVREGDLAIGLSTSGTSPNVLRGLEKAKELGATTALLTGARCPQVPDFVDICVKVPESDTALVQEAHLVILHWLCDEVDANLS</sequence>
<name>A0ABT2EWH8_9BACT</name>
<dbReference type="InterPro" id="IPR050099">
    <property type="entry name" value="SIS_GmhA/DiaA_subfam"/>
</dbReference>
<dbReference type="RefSeq" id="WP_259102309.1">
    <property type="nucleotide sequence ID" value="NZ_CP130454.1"/>
</dbReference>
<reference evidence="2 3" key="1">
    <citation type="submission" date="2022-08" db="EMBL/GenBank/DDBJ databases">
        <title>Bacterial and archaeal communities from various locations to study Microbial Dark Matter (Phase II).</title>
        <authorList>
            <person name="Stepanauskas R."/>
        </authorList>
    </citation>
    <scope>NUCLEOTIDE SEQUENCE [LARGE SCALE GENOMIC DNA]</scope>
    <source>
        <strain evidence="2 3">PD1</strain>
    </source>
</reference>
<dbReference type="Pfam" id="PF13580">
    <property type="entry name" value="SIS_2"/>
    <property type="match status" value="1"/>
</dbReference>
<protein>
    <submittedName>
        <fullName evidence="2">D-sedoheptulose 7-phosphate isomerase</fullName>
        <ecNumber evidence="2">5.3.1.28</ecNumber>
    </submittedName>
</protein>
<dbReference type="GO" id="GO:0016853">
    <property type="term" value="F:isomerase activity"/>
    <property type="evidence" value="ECO:0007669"/>
    <property type="project" value="UniProtKB-KW"/>
</dbReference>
<keyword evidence="3" id="KW-1185">Reference proteome</keyword>
<proteinExistence type="predicted"/>
<dbReference type="InterPro" id="IPR035461">
    <property type="entry name" value="GmhA/DiaA"/>
</dbReference>
<dbReference type="Gene3D" id="3.40.50.10490">
    <property type="entry name" value="Glucose-6-phosphate isomerase like protein, domain 1"/>
    <property type="match status" value="1"/>
</dbReference>
<feature type="domain" description="SIS" evidence="1">
    <location>
        <begin position="31"/>
        <end position="185"/>
    </location>
</feature>
<dbReference type="EC" id="5.3.1.28" evidence="2"/>
<dbReference type="SUPFAM" id="SSF53697">
    <property type="entry name" value="SIS domain"/>
    <property type="match status" value="1"/>
</dbReference>
<dbReference type="PROSITE" id="PS51464">
    <property type="entry name" value="SIS"/>
    <property type="match status" value="1"/>
</dbReference>
<gene>
    <name evidence="2" type="ORF">M2350_003714</name>
</gene>
<dbReference type="InterPro" id="IPR046348">
    <property type="entry name" value="SIS_dom_sf"/>
</dbReference>
<dbReference type="PANTHER" id="PTHR30390:SF6">
    <property type="entry name" value="DNAA INITIATOR-ASSOCIATING PROTEIN DIAA"/>
    <property type="match status" value="1"/>
</dbReference>
<dbReference type="CDD" id="cd05006">
    <property type="entry name" value="SIS_GmhA"/>
    <property type="match status" value="1"/>
</dbReference>
<comment type="caution">
    <text evidence="2">The sequence shown here is derived from an EMBL/GenBank/DDBJ whole genome shotgun (WGS) entry which is preliminary data.</text>
</comment>
<evidence type="ECO:0000313" key="2">
    <source>
        <dbReference type="EMBL" id="MCS3921265.1"/>
    </source>
</evidence>
<dbReference type="PANTHER" id="PTHR30390">
    <property type="entry name" value="SEDOHEPTULOSE 7-PHOSPHATE ISOMERASE / DNAA INITIATOR-ASSOCIATING FACTOR FOR REPLICATION INITIATION"/>
    <property type="match status" value="1"/>
</dbReference>
<dbReference type="EMBL" id="JANUCP010000012">
    <property type="protein sequence ID" value="MCS3921265.1"/>
    <property type="molecule type" value="Genomic_DNA"/>
</dbReference>
<accession>A0ABT2EWH8</accession>
<organism evidence="2 3">
    <name type="scientific">Candidatus Fervidibacter sacchari</name>
    <dbReference type="NCBI Taxonomy" id="1448929"/>
    <lineage>
        <taxon>Bacteria</taxon>
        <taxon>Candidatus Fervidibacterota</taxon>
        <taxon>Candidatus Fervidibacter</taxon>
    </lineage>
</organism>
<dbReference type="PROSITE" id="PS51257">
    <property type="entry name" value="PROKAR_LIPOPROTEIN"/>
    <property type="match status" value="1"/>
</dbReference>
<dbReference type="InterPro" id="IPR001347">
    <property type="entry name" value="SIS_dom"/>
</dbReference>